<dbReference type="GO" id="GO:0044281">
    <property type="term" value="P:small molecule metabolic process"/>
    <property type="evidence" value="ECO:0007669"/>
    <property type="project" value="UniProtKB-ARBA"/>
</dbReference>
<dbReference type="Pfam" id="PF02803">
    <property type="entry name" value="Thiolase_C"/>
    <property type="match status" value="1"/>
</dbReference>
<dbReference type="PROSITE" id="PS00099">
    <property type="entry name" value="THIOLASE_3"/>
    <property type="match status" value="1"/>
</dbReference>
<dbReference type="InterPro" id="IPR002155">
    <property type="entry name" value="Thiolase"/>
</dbReference>
<feature type="active site" description="Acyl-thioester intermediate" evidence="4">
    <location>
        <position position="88"/>
    </location>
</feature>
<dbReference type="PIRSF" id="PIRSF000429">
    <property type="entry name" value="Ac-CoA_Ac_transf"/>
    <property type="match status" value="1"/>
</dbReference>
<dbReference type="CDD" id="cd00751">
    <property type="entry name" value="thiolase"/>
    <property type="match status" value="1"/>
</dbReference>
<dbReference type="InterPro" id="IPR016039">
    <property type="entry name" value="Thiolase-like"/>
</dbReference>
<dbReference type="Gene3D" id="3.40.47.10">
    <property type="match status" value="2"/>
</dbReference>
<dbReference type="GO" id="GO:0003988">
    <property type="term" value="F:acetyl-CoA C-acyltransferase activity"/>
    <property type="evidence" value="ECO:0007669"/>
    <property type="project" value="UniProtKB-ARBA"/>
</dbReference>
<dbReference type="NCBIfam" id="TIGR01930">
    <property type="entry name" value="AcCoA-C-Actrans"/>
    <property type="match status" value="1"/>
</dbReference>
<dbReference type="AlphaFoldDB" id="A0A2N9X4L9"/>
<evidence type="ECO:0000313" key="8">
    <source>
        <dbReference type="EMBL" id="PIT38122.1"/>
    </source>
</evidence>
<dbReference type="EMBL" id="MEIL01000029">
    <property type="protein sequence ID" value="PIT38122.1"/>
    <property type="molecule type" value="Genomic_DNA"/>
</dbReference>
<dbReference type="Proteomes" id="UP000230202">
    <property type="component" value="Unassembled WGS sequence"/>
</dbReference>
<dbReference type="RefSeq" id="WP_100152154.1">
    <property type="nucleotide sequence ID" value="NZ_MEIL01000029.1"/>
</dbReference>
<feature type="domain" description="Thiolase N-terminal" evidence="6">
    <location>
        <begin position="5"/>
        <end position="263"/>
    </location>
</feature>
<evidence type="ECO:0000313" key="9">
    <source>
        <dbReference type="Proteomes" id="UP000230202"/>
    </source>
</evidence>
<keyword evidence="9" id="KW-1185">Reference proteome</keyword>
<evidence type="ECO:0000259" key="7">
    <source>
        <dbReference type="Pfam" id="PF02803"/>
    </source>
</evidence>
<dbReference type="InterPro" id="IPR020617">
    <property type="entry name" value="Thiolase_C"/>
</dbReference>
<dbReference type="PROSITE" id="PS00737">
    <property type="entry name" value="THIOLASE_2"/>
    <property type="match status" value="1"/>
</dbReference>
<dbReference type="SUPFAM" id="SSF53901">
    <property type="entry name" value="Thiolase-like"/>
    <property type="match status" value="2"/>
</dbReference>
<dbReference type="PROSITE" id="PS00098">
    <property type="entry name" value="THIOLASE_1"/>
    <property type="match status" value="1"/>
</dbReference>
<dbReference type="Pfam" id="PF00108">
    <property type="entry name" value="Thiolase_N"/>
    <property type="match status" value="1"/>
</dbReference>
<reference evidence="8" key="1">
    <citation type="journal article" date="2017" name="MBio">
        <title>Type VI secretion-mediated competition in the bee gut microbiome.</title>
        <authorList>
            <person name="Steele M.I."/>
            <person name="Kwong W.K."/>
            <person name="Powell J.E."/>
            <person name="Whiteley M."/>
            <person name="Moran N.A."/>
        </authorList>
    </citation>
    <scope>NUCLEOTIDE SEQUENCE [LARGE SCALE GENOMIC DNA]</scope>
    <source>
        <strain evidence="8">WkB273</strain>
    </source>
</reference>
<accession>A0A2N9X4L9</accession>
<protein>
    <submittedName>
        <fullName evidence="8">Acetyl-CoA acetyltransferase</fullName>
    </submittedName>
</protein>
<dbReference type="InterPro" id="IPR020615">
    <property type="entry name" value="Thiolase_acyl_enz_int_AS"/>
</dbReference>
<feature type="domain" description="Thiolase C-terminal" evidence="7">
    <location>
        <begin position="270"/>
        <end position="392"/>
    </location>
</feature>
<dbReference type="InterPro" id="IPR020613">
    <property type="entry name" value="Thiolase_CS"/>
</dbReference>
<comment type="similarity">
    <text evidence="1 5">Belongs to the thiolase-like superfamily. Thiolase family.</text>
</comment>
<gene>
    <name evidence="8" type="ORF">BHC54_06065</name>
</gene>
<evidence type="ECO:0000256" key="2">
    <source>
        <dbReference type="ARBA" id="ARBA00022679"/>
    </source>
</evidence>
<proteinExistence type="inferred from homology"/>
<dbReference type="InterPro" id="IPR020616">
    <property type="entry name" value="Thiolase_N"/>
</dbReference>
<evidence type="ECO:0000256" key="1">
    <source>
        <dbReference type="ARBA" id="ARBA00010982"/>
    </source>
</evidence>
<name>A0A2N9X4L9_9NEIS</name>
<evidence type="ECO:0000256" key="3">
    <source>
        <dbReference type="ARBA" id="ARBA00023315"/>
    </source>
</evidence>
<comment type="caution">
    <text evidence="8">The sequence shown here is derived from an EMBL/GenBank/DDBJ whole genome shotgun (WGS) entry which is preliminary data.</text>
</comment>
<dbReference type="FunFam" id="3.40.47.10:FF:000010">
    <property type="entry name" value="Acetyl-CoA acetyltransferase (Thiolase)"/>
    <property type="match status" value="1"/>
</dbReference>
<evidence type="ECO:0000256" key="5">
    <source>
        <dbReference type="RuleBase" id="RU003557"/>
    </source>
</evidence>
<dbReference type="PANTHER" id="PTHR18919:SF164">
    <property type="entry name" value="ACETYL-COA ACETYLTRANSFERASE"/>
    <property type="match status" value="1"/>
</dbReference>
<dbReference type="PANTHER" id="PTHR18919">
    <property type="entry name" value="ACETYL-COA C-ACYLTRANSFERASE"/>
    <property type="match status" value="1"/>
</dbReference>
<sequence length="393" mass="40715">MEHAVIVSAARTPVGSFNGSLASVGTVDLGRLVIAESISRAGVDAGLVDEVVMGNVLQAGLGQNPARQAALAAGLNDTVPAYTVNKVCGSGLKTVALAAQAIAAKDAEVVIAGGMENMSRAPYLLDSGARWGFRMGNQQVIDTMVHDGLTCATNHYHMGITAENIAQKYQISRQEQDELALRSQQLAAQAVAAGVFDAEIVQVTIKSRKGEVVFARDEYPRAEATAEGLAKLKPAFRADGTVTAGNSSGINDGAAAVMVMAESKARDLGLQPLARIRSYASAGVDPALMGLGPVPATQKALQKAGLSLADIDLIEANEAFAAQFLGVGRELNFDMDKTNVHGGAIALGHPIGASGTRILVSLLYGLRKRDVQLGLATLCIGGGQGIAMIVERM</sequence>
<keyword evidence="3 5" id="KW-0012">Acyltransferase</keyword>
<evidence type="ECO:0000256" key="4">
    <source>
        <dbReference type="PIRSR" id="PIRSR000429-1"/>
    </source>
</evidence>
<keyword evidence="2 5" id="KW-0808">Transferase</keyword>
<dbReference type="InterPro" id="IPR020610">
    <property type="entry name" value="Thiolase_AS"/>
</dbReference>
<feature type="active site" description="Proton acceptor" evidence="4">
    <location>
        <position position="379"/>
    </location>
</feature>
<organism evidence="8 9">
    <name type="scientific">Snodgrassella alvi</name>
    <dbReference type="NCBI Taxonomy" id="1196083"/>
    <lineage>
        <taxon>Bacteria</taxon>
        <taxon>Pseudomonadati</taxon>
        <taxon>Pseudomonadota</taxon>
        <taxon>Betaproteobacteria</taxon>
        <taxon>Neisseriales</taxon>
        <taxon>Neisseriaceae</taxon>
        <taxon>Snodgrassella</taxon>
    </lineage>
</organism>
<feature type="active site" description="Proton acceptor" evidence="4">
    <location>
        <position position="349"/>
    </location>
</feature>
<evidence type="ECO:0000259" key="6">
    <source>
        <dbReference type="Pfam" id="PF00108"/>
    </source>
</evidence>